<evidence type="ECO:0000256" key="3">
    <source>
        <dbReference type="SAM" id="MobiDB-lite"/>
    </source>
</evidence>
<dbReference type="PROSITE" id="PS51184">
    <property type="entry name" value="JMJC"/>
    <property type="match status" value="1"/>
</dbReference>
<dbReference type="AlphaFoldDB" id="A0A6A4W1X1"/>
<evidence type="ECO:0000256" key="1">
    <source>
        <dbReference type="ARBA" id="ARBA00004123"/>
    </source>
</evidence>
<keyword evidence="7" id="KW-1185">Reference proteome</keyword>
<dbReference type="Pfam" id="PF02373">
    <property type="entry name" value="JmjC"/>
    <property type="match status" value="1"/>
</dbReference>
<dbReference type="EMBL" id="VIIS01001477">
    <property type="protein sequence ID" value="KAF0297670.1"/>
    <property type="molecule type" value="Genomic_DNA"/>
</dbReference>
<dbReference type="SMART" id="SM00501">
    <property type="entry name" value="BRIGHT"/>
    <property type="match status" value="1"/>
</dbReference>
<dbReference type="Gene3D" id="1.10.150.60">
    <property type="entry name" value="ARID DNA-binding domain"/>
    <property type="match status" value="1"/>
</dbReference>
<accession>A0A6A4W1X1</accession>
<dbReference type="CDD" id="cd16870">
    <property type="entry name" value="ARID_JARD2"/>
    <property type="match status" value="1"/>
</dbReference>
<dbReference type="GO" id="GO:0006338">
    <property type="term" value="P:chromatin remodeling"/>
    <property type="evidence" value="ECO:0007669"/>
    <property type="project" value="TreeGrafter"/>
</dbReference>
<evidence type="ECO:0000313" key="7">
    <source>
        <dbReference type="Proteomes" id="UP000440578"/>
    </source>
</evidence>
<evidence type="ECO:0000313" key="6">
    <source>
        <dbReference type="EMBL" id="KAF0297670.1"/>
    </source>
</evidence>
<name>A0A6A4W1X1_AMPAM</name>
<dbReference type="GO" id="GO:0000785">
    <property type="term" value="C:chromatin"/>
    <property type="evidence" value="ECO:0007669"/>
    <property type="project" value="TreeGrafter"/>
</dbReference>
<dbReference type="GO" id="GO:0010468">
    <property type="term" value="P:regulation of gene expression"/>
    <property type="evidence" value="ECO:0007669"/>
    <property type="project" value="TreeGrafter"/>
</dbReference>
<dbReference type="SUPFAM" id="SSF46774">
    <property type="entry name" value="ARID-like"/>
    <property type="match status" value="1"/>
</dbReference>
<dbReference type="InterPro" id="IPR003347">
    <property type="entry name" value="JmjC_dom"/>
</dbReference>
<protein>
    <submittedName>
        <fullName evidence="6">Protein Jumonji</fullName>
    </submittedName>
</protein>
<dbReference type="Proteomes" id="UP000440578">
    <property type="component" value="Unassembled WGS sequence"/>
</dbReference>
<dbReference type="SUPFAM" id="SSF51197">
    <property type="entry name" value="Clavaminate synthase-like"/>
    <property type="match status" value="1"/>
</dbReference>
<feature type="region of interest" description="Disordered" evidence="3">
    <location>
        <begin position="146"/>
        <end position="166"/>
    </location>
</feature>
<evidence type="ECO:0000259" key="4">
    <source>
        <dbReference type="PROSITE" id="PS51011"/>
    </source>
</evidence>
<evidence type="ECO:0000256" key="2">
    <source>
        <dbReference type="ARBA" id="ARBA00023242"/>
    </source>
</evidence>
<organism evidence="6 7">
    <name type="scientific">Amphibalanus amphitrite</name>
    <name type="common">Striped barnacle</name>
    <name type="synonym">Balanus amphitrite</name>
    <dbReference type="NCBI Taxonomy" id="1232801"/>
    <lineage>
        <taxon>Eukaryota</taxon>
        <taxon>Metazoa</taxon>
        <taxon>Ecdysozoa</taxon>
        <taxon>Arthropoda</taxon>
        <taxon>Crustacea</taxon>
        <taxon>Multicrustacea</taxon>
        <taxon>Cirripedia</taxon>
        <taxon>Thoracica</taxon>
        <taxon>Thoracicalcarea</taxon>
        <taxon>Balanomorpha</taxon>
        <taxon>Balanoidea</taxon>
        <taxon>Balanidae</taxon>
        <taxon>Amphibalaninae</taxon>
        <taxon>Amphibalanus</taxon>
    </lineage>
</organism>
<dbReference type="Gene3D" id="2.60.120.650">
    <property type="entry name" value="Cupin"/>
    <property type="match status" value="1"/>
</dbReference>
<feature type="compositionally biased region" description="Acidic residues" evidence="3">
    <location>
        <begin position="153"/>
        <end position="166"/>
    </location>
</feature>
<dbReference type="GO" id="GO:0003677">
    <property type="term" value="F:DNA binding"/>
    <property type="evidence" value="ECO:0007669"/>
    <property type="project" value="InterPro"/>
</dbReference>
<dbReference type="FunFam" id="1.10.150.60:FF:000012">
    <property type="entry name" value="Blast:Protein Jumonji"/>
    <property type="match status" value="1"/>
</dbReference>
<dbReference type="OrthoDB" id="8951118at2759"/>
<dbReference type="PROSITE" id="PS51011">
    <property type="entry name" value="ARID"/>
    <property type="match status" value="1"/>
</dbReference>
<keyword evidence="2" id="KW-0539">Nucleus</keyword>
<dbReference type="GO" id="GO:0005634">
    <property type="term" value="C:nucleus"/>
    <property type="evidence" value="ECO:0007669"/>
    <property type="project" value="UniProtKB-SubCell"/>
</dbReference>
<dbReference type="InterPro" id="IPR001606">
    <property type="entry name" value="ARID_dom"/>
</dbReference>
<dbReference type="Pfam" id="PF01388">
    <property type="entry name" value="ARID"/>
    <property type="match status" value="1"/>
</dbReference>
<comment type="subcellular location">
    <subcellularLocation>
        <location evidence="1">Nucleus</location>
    </subcellularLocation>
</comment>
<comment type="caution">
    <text evidence="6">The sequence shown here is derived from an EMBL/GenBank/DDBJ whole genome shotgun (WGS) entry which is preliminary data.</text>
</comment>
<reference evidence="6 7" key="1">
    <citation type="submission" date="2019-07" db="EMBL/GenBank/DDBJ databases">
        <title>Draft genome assembly of a fouling barnacle, Amphibalanus amphitrite (Darwin, 1854): The first reference genome for Thecostraca.</title>
        <authorList>
            <person name="Kim W."/>
        </authorList>
    </citation>
    <scope>NUCLEOTIDE SEQUENCE [LARGE SCALE GENOMIC DNA]</scope>
    <source>
        <strain evidence="6">SNU_AA5</strain>
        <tissue evidence="6">Soma without cirri and trophi</tissue>
    </source>
</reference>
<gene>
    <name evidence="6" type="ORF">FJT64_004880</name>
</gene>
<dbReference type="PANTHER" id="PTHR10694:SF113">
    <property type="entry name" value="PROTEIN JUMONJI"/>
    <property type="match status" value="1"/>
</dbReference>
<proteinExistence type="predicted"/>
<feature type="domain" description="JmjC" evidence="5">
    <location>
        <begin position="251"/>
        <end position="416"/>
    </location>
</feature>
<feature type="domain" description="ARID" evidence="4">
    <location>
        <begin position="33"/>
        <end position="125"/>
    </location>
</feature>
<dbReference type="InterPro" id="IPR036431">
    <property type="entry name" value="ARID_dom_sf"/>
</dbReference>
<dbReference type="SMART" id="SM01014">
    <property type="entry name" value="ARID"/>
    <property type="match status" value="1"/>
</dbReference>
<dbReference type="SMART" id="SM00558">
    <property type="entry name" value="JmjC"/>
    <property type="match status" value="1"/>
</dbReference>
<evidence type="ECO:0000259" key="5">
    <source>
        <dbReference type="PROSITE" id="PS51184"/>
    </source>
</evidence>
<sequence length="497" mass="56034">MGLRETFTPECRVDDDMRFVAYNHYVHKVFRRWGPNFRELLAIRRYLEQQQIDMDDLPLVGGMEIDLPGLYHTVQRLGGLNDVIAGRRWPAVADLIHMPKCAQDRAVKLEQIYLKYLVGYTMLTEDERKRLRTEVETDWHRREQQARCRQLQTDDEDEQDSDEDDDDAAECIVKVRERGLGRVKTVSLGAFYRVARNTASLLFKQSDPKPELVEDEYWKVVNERDRHICVYSGSVDCGAQSYGFVCDKKSQTSRLAWNLKVLSNNPGSILRSMGQVMGVTVPTVHMSMAFTTGCWYSDPHSLPWIEYLHTGASKVWYSVPASGGEALRRELTELMPGYLRQHPVWLPSDTAMVPPDLLADRGVPVARAVQQPGEFVVSFPRAFTASVGTGYTLSESVFFATPDWLASATDVYDKLKLSGEPGVFSLDRLVLGVCSDPRASLEALARCQPLLLDLQRQQHEQQQRLQQLGITDPVKISAKKGGPVAQVGGARGGRQGV</sequence>
<dbReference type="PANTHER" id="PTHR10694">
    <property type="entry name" value="LYSINE-SPECIFIC DEMETHYLASE"/>
    <property type="match status" value="1"/>
</dbReference>